<dbReference type="SUPFAM" id="SSF55846">
    <property type="entry name" value="N-acetylmuramoyl-L-alanine amidase-like"/>
    <property type="match status" value="1"/>
</dbReference>
<accession>A0AAX4HM47</accession>
<proteinExistence type="predicted"/>
<dbReference type="GO" id="GO:0008745">
    <property type="term" value="F:N-acetylmuramoyl-L-alanine amidase activity"/>
    <property type="evidence" value="ECO:0007669"/>
    <property type="project" value="UniProtKB-EC"/>
</dbReference>
<gene>
    <name evidence="1" type="ORF">SOO65_16270</name>
</gene>
<dbReference type="AlphaFoldDB" id="A0AAX4HM47"/>
<protein>
    <submittedName>
        <fullName evidence="1">N-acetylmuramoyl-L-alanine amidase</fullName>
        <ecNumber evidence="1">3.5.1.28</ecNumber>
    </submittedName>
</protein>
<evidence type="ECO:0000313" key="2">
    <source>
        <dbReference type="Proteomes" id="UP001324634"/>
    </source>
</evidence>
<keyword evidence="1" id="KW-0378">Hydrolase</keyword>
<dbReference type="Gene3D" id="3.40.80.10">
    <property type="entry name" value="Peptidoglycan recognition protein-like"/>
    <property type="match status" value="1"/>
</dbReference>
<evidence type="ECO:0000313" key="1">
    <source>
        <dbReference type="EMBL" id="WPU64250.1"/>
    </source>
</evidence>
<dbReference type="Proteomes" id="UP001324634">
    <property type="component" value="Chromosome"/>
</dbReference>
<dbReference type="RefSeq" id="WP_321392690.1">
    <property type="nucleotide sequence ID" value="NZ_CP139487.1"/>
</dbReference>
<dbReference type="EMBL" id="CP139487">
    <property type="protein sequence ID" value="WPU64250.1"/>
    <property type="molecule type" value="Genomic_DNA"/>
</dbReference>
<keyword evidence="2" id="KW-1185">Reference proteome</keyword>
<organism evidence="1 2">
    <name type="scientific">Peredibacter starrii</name>
    <dbReference type="NCBI Taxonomy" id="28202"/>
    <lineage>
        <taxon>Bacteria</taxon>
        <taxon>Pseudomonadati</taxon>
        <taxon>Bdellovibrionota</taxon>
        <taxon>Bacteriovoracia</taxon>
        <taxon>Bacteriovoracales</taxon>
        <taxon>Bacteriovoracaceae</taxon>
        <taxon>Peredibacter</taxon>
    </lineage>
</organism>
<name>A0AAX4HM47_9BACT</name>
<dbReference type="GO" id="GO:0009253">
    <property type="term" value="P:peptidoglycan catabolic process"/>
    <property type="evidence" value="ECO:0007669"/>
    <property type="project" value="InterPro"/>
</dbReference>
<sequence>MILALLSWTTVSWGFSTDCFFCLPWKQDNTRPLVPEWPIEYVKIEKVDYERNSQTASFCRRPEDMVDTIVIHHSETPSTDSPERINDLHLNRGTPADPWYMIAYSYVVNSPYAGALSPRARVTEGRPLDLVGAHAGSNIFVPMDEDQKKMWKDGKITCGKEGGDFTVDPSMEKNGTIKANVTTIGLVVIGNYSPFSKTNPNGYSKKNPRYPTLQTQDMIARTSCQLQKKYPRMKSIKWHSYYHSTSCPGTIKEYIGKIKTLARKYGCEFN</sequence>
<dbReference type="EC" id="3.5.1.28" evidence="1"/>
<dbReference type="InterPro" id="IPR036505">
    <property type="entry name" value="Amidase/PGRP_sf"/>
</dbReference>
<reference evidence="1 2" key="1">
    <citation type="submission" date="2023-11" db="EMBL/GenBank/DDBJ databases">
        <title>Peredibacter starrii A3.12.</title>
        <authorList>
            <person name="Mitchell R.J."/>
        </authorList>
    </citation>
    <scope>NUCLEOTIDE SEQUENCE [LARGE SCALE GENOMIC DNA]</scope>
    <source>
        <strain evidence="1 2">A3.12</strain>
    </source>
</reference>
<dbReference type="KEGG" id="psti:SOO65_16270"/>